<dbReference type="SMART" id="SM00225">
    <property type="entry name" value="BTB"/>
    <property type="match status" value="1"/>
</dbReference>
<dbReference type="EMBL" id="OV725077">
    <property type="protein sequence ID" value="CAH1389663.1"/>
    <property type="molecule type" value="Genomic_DNA"/>
</dbReference>
<dbReference type="CDD" id="cd18315">
    <property type="entry name" value="BTB_POZ_BAB-like"/>
    <property type="match status" value="1"/>
</dbReference>
<feature type="compositionally biased region" description="Polar residues" evidence="3">
    <location>
        <begin position="428"/>
        <end position="438"/>
    </location>
</feature>
<feature type="compositionally biased region" description="Low complexity" evidence="3">
    <location>
        <begin position="122"/>
        <end position="131"/>
    </location>
</feature>
<dbReference type="Pfam" id="PF00651">
    <property type="entry name" value="BTB"/>
    <property type="match status" value="1"/>
</dbReference>
<dbReference type="InterPro" id="IPR051095">
    <property type="entry name" value="Dros_DevTransReg"/>
</dbReference>
<evidence type="ECO:0000256" key="2">
    <source>
        <dbReference type="ARBA" id="ARBA00023242"/>
    </source>
</evidence>
<evidence type="ECO:0000256" key="3">
    <source>
        <dbReference type="SAM" id="MobiDB-lite"/>
    </source>
</evidence>
<feature type="compositionally biased region" description="Basic and acidic residues" evidence="3">
    <location>
        <begin position="276"/>
        <end position="291"/>
    </location>
</feature>
<feature type="region of interest" description="Disordered" evidence="3">
    <location>
        <begin position="428"/>
        <end position="450"/>
    </location>
</feature>
<feature type="compositionally biased region" description="Polar residues" evidence="3">
    <location>
        <begin position="309"/>
        <end position="323"/>
    </location>
</feature>
<feature type="region of interest" description="Disordered" evidence="3">
    <location>
        <begin position="122"/>
        <end position="259"/>
    </location>
</feature>
<evidence type="ECO:0000259" key="4">
    <source>
        <dbReference type="PROSITE" id="PS50097"/>
    </source>
</evidence>
<dbReference type="GO" id="GO:0005634">
    <property type="term" value="C:nucleus"/>
    <property type="evidence" value="ECO:0007669"/>
    <property type="project" value="UniProtKB-SubCell"/>
</dbReference>
<sequence length="450" mass="49133">MAVQQFCLRWNNHQPNFISVFTNLLTNESLVDVTLAAEGKQLQAHKVVLSACSTYFQALFTSNPCQHPIVILKDIKYNDLKTMVDFMYYGEVNVSQDQLPAILKTAETLKVKGLAEMPEQLSLSKSISQSSEKAESPSPISPSVLRRKRLRKSSTGSGSEQTSEETAASGSGSTDIIPSSPVKHEPEEAVLRHEASTESETREGSHSFEDDNFPSRNVSEETTESNIRWSSTEENRPGPSQPAPQVVEPTPTPSMGSKRGRLLMRQHRIKKESEVLHCEGESDSPRIERQCSEPTPNLLTVPQQSYLTKQNSSPHLTTVTTCPTPAENPPQLRLKVEEFRRTISNPQSRYAADPAPTSLSGRVYHPRVESSGLGGATLVYASGSHPLTGTTATSSLLLWVDRAATPSWLGGAGSCTIPVAEVCHPSFSSVPSETTPLSGLNHKAREGMQE</sequence>
<feature type="compositionally biased region" description="Low complexity" evidence="3">
    <location>
        <begin position="153"/>
        <end position="171"/>
    </location>
</feature>
<accession>A0A9P0E4G4</accession>
<dbReference type="GO" id="GO:0006357">
    <property type="term" value="P:regulation of transcription by RNA polymerase II"/>
    <property type="evidence" value="ECO:0007669"/>
    <property type="project" value="TreeGrafter"/>
</dbReference>
<dbReference type="InterPro" id="IPR011333">
    <property type="entry name" value="SKP1/BTB/POZ_sf"/>
</dbReference>
<gene>
    <name evidence="5" type="ORF">NEZAVI_LOCUS1027</name>
</gene>
<dbReference type="PROSITE" id="PS50097">
    <property type="entry name" value="BTB"/>
    <property type="match status" value="1"/>
</dbReference>
<dbReference type="InterPro" id="IPR000210">
    <property type="entry name" value="BTB/POZ_dom"/>
</dbReference>
<dbReference type="SUPFAM" id="SSF54695">
    <property type="entry name" value="POZ domain"/>
    <property type="match status" value="1"/>
</dbReference>
<keyword evidence="2" id="KW-0539">Nucleus</keyword>
<reference evidence="5" key="1">
    <citation type="submission" date="2022-01" db="EMBL/GenBank/DDBJ databases">
        <authorList>
            <person name="King R."/>
        </authorList>
    </citation>
    <scope>NUCLEOTIDE SEQUENCE</scope>
</reference>
<feature type="compositionally biased region" description="Basic and acidic residues" evidence="3">
    <location>
        <begin position="182"/>
        <end position="209"/>
    </location>
</feature>
<dbReference type="PANTHER" id="PTHR23110">
    <property type="entry name" value="BTB DOMAIN TRANSCRIPTION FACTOR"/>
    <property type="match status" value="1"/>
</dbReference>
<organism evidence="5 6">
    <name type="scientific">Nezara viridula</name>
    <name type="common">Southern green stink bug</name>
    <name type="synonym">Cimex viridulus</name>
    <dbReference type="NCBI Taxonomy" id="85310"/>
    <lineage>
        <taxon>Eukaryota</taxon>
        <taxon>Metazoa</taxon>
        <taxon>Ecdysozoa</taxon>
        <taxon>Arthropoda</taxon>
        <taxon>Hexapoda</taxon>
        <taxon>Insecta</taxon>
        <taxon>Pterygota</taxon>
        <taxon>Neoptera</taxon>
        <taxon>Paraneoptera</taxon>
        <taxon>Hemiptera</taxon>
        <taxon>Heteroptera</taxon>
        <taxon>Panheteroptera</taxon>
        <taxon>Pentatomomorpha</taxon>
        <taxon>Pentatomoidea</taxon>
        <taxon>Pentatomidae</taxon>
        <taxon>Pentatominae</taxon>
        <taxon>Nezara</taxon>
    </lineage>
</organism>
<keyword evidence="6" id="KW-1185">Reference proteome</keyword>
<dbReference type="AlphaFoldDB" id="A0A9P0E4G4"/>
<dbReference type="Proteomes" id="UP001152798">
    <property type="component" value="Chromosome 1"/>
</dbReference>
<dbReference type="Gene3D" id="3.30.710.10">
    <property type="entry name" value="Potassium Channel Kv1.1, Chain A"/>
    <property type="match status" value="1"/>
</dbReference>
<evidence type="ECO:0000313" key="6">
    <source>
        <dbReference type="Proteomes" id="UP001152798"/>
    </source>
</evidence>
<feature type="region of interest" description="Disordered" evidence="3">
    <location>
        <begin position="309"/>
        <end position="329"/>
    </location>
</feature>
<evidence type="ECO:0000256" key="1">
    <source>
        <dbReference type="ARBA" id="ARBA00004123"/>
    </source>
</evidence>
<comment type="subcellular location">
    <subcellularLocation>
        <location evidence="1">Nucleus</location>
    </subcellularLocation>
</comment>
<evidence type="ECO:0000313" key="5">
    <source>
        <dbReference type="EMBL" id="CAH1389663.1"/>
    </source>
</evidence>
<proteinExistence type="predicted"/>
<name>A0A9P0E4G4_NEZVI</name>
<dbReference type="OrthoDB" id="10261408at2759"/>
<feature type="domain" description="BTB" evidence="4">
    <location>
        <begin position="31"/>
        <end position="96"/>
    </location>
</feature>
<feature type="region of interest" description="Disordered" evidence="3">
    <location>
        <begin position="276"/>
        <end position="297"/>
    </location>
</feature>
<dbReference type="PANTHER" id="PTHR23110:SF81">
    <property type="entry name" value="BTB-PROTEIN-VII, ISOFORM F-RELATED"/>
    <property type="match status" value="1"/>
</dbReference>
<protein>
    <recommendedName>
        <fullName evidence="4">BTB domain-containing protein</fullName>
    </recommendedName>
</protein>